<reference evidence="1 2" key="1">
    <citation type="submission" date="2016-10" db="EMBL/GenBank/DDBJ databases">
        <authorList>
            <person name="de Groot N.N."/>
        </authorList>
    </citation>
    <scope>NUCLEOTIDE SEQUENCE [LARGE SCALE GENOMIC DNA]</scope>
    <source>
        <strain evidence="1 2">LMG 2158</strain>
    </source>
</reference>
<name>A0A1H6P4T1_9PSED</name>
<proteinExistence type="predicted"/>
<accession>A0A1H6P4T1</accession>
<sequence length="43" mass="4699">MVWGGNTQFIGGQEFMNNSPVINYLKNAPLFNWSSAPQPAGSK</sequence>
<organism evidence="1 2">
    <name type="scientific">Pseudomonas asplenii</name>
    <dbReference type="NCBI Taxonomy" id="53407"/>
    <lineage>
        <taxon>Bacteria</taxon>
        <taxon>Pseudomonadati</taxon>
        <taxon>Pseudomonadota</taxon>
        <taxon>Gammaproteobacteria</taxon>
        <taxon>Pseudomonadales</taxon>
        <taxon>Pseudomonadaceae</taxon>
        <taxon>Pseudomonas</taxon>
    </lineage>
</organism>
<gene>
    <name evidence="1" type="ORF">SAMN05216581_5520</name>
</gene>
<dbReference type="EMBL" id="LT629972">
    <property type="protein sequence ID" value="SEI24504.1"/>
    <property type="molecule type" value="Genomic_DNA"/>
</dbReference>
<protein>
    <submittedName>
        <fullName evidence="1">Uncharacterized protein</fullName>
    </submittedName>
</protein>
<evidence type="ECO:0000313" key="1">
    <source>
        <dbReference type="EMBL" id="SEI24504.1"/>
    </source>
</evidence>
<dbReference type="Proteomes" id="UP000182272">
    <property type="component" value="Chromosome I"/>
</dbReference>
<evidence type="ECO:0000313" key="2">
    <source>
        <dbReference type="Proteomes" id="UP000182272"/>
    </source>
</evidence>
<dbReference type="AlphaFoldDB" id="A0A1H6P4T1"/>